<dbReference type="GO" id="GO:0005576">
    <property type="term" value="C:extracellular region"/>
    <property type="evidence" value="ECO:0007669"/>
    <property type="project" value="UniProtKB-SubCell"/>
</dbReference>
<organism evidence="8 9">
    <name type="scientific">Roseiconus nitratireducens</name>
    <dbReference type="NCBI Taxonomy" id="2605748"/>
    <lineage>
        <taxon>Bacteria</taxon>
        <taxon>Pseudomonadati</taxon>
        <taxon>Planctomycetota</taxon>
        <taxon>Planctomycetia</taxon>
        <taxon>Pirellulales</taxon>
        <taxon>Pirellulaceae</taxon>
        <taxon>Roseiconus</taxon>
    </lineage>
</organism>
<dbReference type="EMBL" id="VWOX01000020">
    <property type="protein sequence ID" value="KAA5539317.1"/>
    <property type="molecule type" value="Genomic_DNA"/>
</dbReference>
<comment type="caution">
    <text evidence="8">The sequence shown here is derived from an EMBL/GenBank/DDBJ whole genome shotgun (WGS) entry which is preliminary data.</text>
</comment>
<comment type="subcellular location">
    <subcellularLocation>
        <location evidence="2">Secreted</location>
    </subcellularLocation>
</comment>
<keyword evidence="4" id="KW-0964">Secreted</keyword>
<proteinExistence type="predicted"/>
<keyword evidence="9" id="KW-1185">Reference proteome</keyword>
<keyword evidence="5" id="KW-0732">Signal</keyword>
<dbReference type="SUPFAM" id="SSF75005">
    <property type="entry name" value="Arabinanase/levansucrase/invertase"/>
    <property type="match status" value="1"/>
</dbReference>
<evidence type="ECO:0000256" key="2">
    <source>
        <dbReference type="ARBA" id="ARBA00004613"/>
    </source>
</evidence>
<dbReference type="Proteomes" id="UP000324479">
    <property type="component" value="Unassembled WGS sequence"/>
</dbReference>
<evidence type="ECO:0000256" key="5">
    <source>
        <dbReference type="ARBA" id="ARBA00022729"/>
    </source>
</evidence>
<evidence type="ECO:0000256" key="7">
    <source>
        <dbReference type="ARBA" id="ARBA00023295"/>
    </source>
</evidence>
<protein>
    <recommendedName>
        <fullName evidence="3">non-reducing end alpha-L-arabinofuranosidase</fullName>
        <ecNumber evidence="3">3.2.1.55</ecNumber>
    </recommendedName>
</protein>
<dbReference type="InterPro" id="IPR005193">
    <property type="entry name" value="GH62_arabinosidase"/>
</dbReference>
<dbReference type="GO" id="GO:0046556">
    <property type="term" value="F:alpha-L-arabinofuranosidase activity"/>
    <property type="evidence" value="ECO:0007669"/>
    <property type="project" value="UniProtKB-EC"/>
</dbReference>
<evidence type="ECO:0000256" key="6">
    <source>
        <dbReference type="ARBA" id="ARBA00022801"/>
    </source>
</evidence>
<accession>A0A5M6CVN7</accession>
<evidence type="ECO:0000313" key="9">
    <source>
        <dbReference type="Proteomes" id="UP000324479"/>
    </source>
</evidence>
<dbReference type="GO" id="GO:0046373">
    <property type="term" value="P:L-arabinose metabolic process"/>
    <property type="evidence" value="ECO:0007669"/>
    <property type="project" value="InterPro"/>
</dbReference>
<evidence type="ECO:0000256" key="4">
    <source>
        <dbReference type="ARBA" id="ARBA00022525"/>
    </source>
</evidence>
<keyword evidence="7" id="KW-0326">Glycosidase</keyword>
<dbReference type="Pfam" id="PF03664">
    <property type="entry name" value="Glyco_hydro_62"/>
    <property type="match status" value="1"/>
</dbReference>
<evidence type="ECO:0000313" key="8">
    <source>
        <dbReference type="EMBL" id="KAA5539317.1"/>
    </source>
</evidence>
<keyword evidence="6" id="KW-0378">Hydrolase</keyword>
<evidence type="ECO:0000256" key="3">
    <source>
        <dbReference type="ARBA" id="ARBA00012670"/>
    </source>
</evidence>
<dbReference type="PANTHER" id="PTHR40631:SF2">
    <property type="entry name" value="ALPHA-L-ARABINOFURANOSIDASE"/>
    <property type="match status" value="1"/>
</dbReference>
<dbReference type="PANTHER" id="PTHR40631">
    <property type="entry name" value="ALPHA-L-ARABINOFURANOSIDASE AXHA-2-RELATED"/>
    <property type="match status" value="1"/>
</dbReference>
<dbReference type="InterPro" id="IPR023296">
    <property type="entry name" value="Glyco_hydro_beta-prop_sf"/>
</dbReference>
<evidence type="ECO:0000256" key="1">
    <source>
        <dbReference type="ARBA" id="ARBA00001462"/>
    </source>
</evidence>
<sequence>MNRHGLEVGVALLLLVAIPWAVPCLAEDPVSIPSGWQYSAPLISPEDRNEQPSHAQKDPTVVFFEGKWHVFMTVKLPNRSAIEYCAFESWDKADQAERFLLPISDSDYFCAPQIFFFAPHDCWYLVYQMGVPGANKMWVAYSTTRDIADPESWTQARPMLDGGPDDPRTVGELDYWIICDQDRAYLFFTSLNGKMWRMWTAMDQFPAGFHDCQVALEAEIFEASHTYKIKGVERYLTVVEQDGRRYFKAFVADALDGEWKPLAVTEQRPFAGSKNIRPAPGVQPWTDNVSHGELVRDGVDQRLVVDLSQPRFVFQGMWDNDKRQKSYGRFDWRIGLLTPVSP</sequence>
<dbReference type="Gene3D" id="2.115.10.20">
    <property type="entry name" value="Glycosyl hydrolase domain, family 43"/>
    <property type="match status" value="1"/>
</dbReference>
<gene>
    <name evidence="8" type="ORF">FYK55_24740</name>
</gene>
<dbReference type="RefSeq" id="WP_150079315.1">
    <property type="nucleotide sequence ID" value="NZ_VWOX01000020.1"/>
</dbReference>
<reference evidence="8 9" key="1">
    <citation type="submission" date="2019-08" db="EMBL/GenBank/DDBJ databases">
        <authorList>
            <person name="Dhanesh K."/>
            <person name="Kumar G."/>
            <person name="Sasikala C."/>
            <person name="Venkata Ramana C."/>
        </authorList>
    </citation>
    <scope>NUCLEOTIDE SEQUENCE [LARGE SCALE GENOMIC DNA]</scope>
    <source>
        <strain evidence="8 9">JC645</strain>
    </source>
</reference>
<dbReference type="EC" id="3.2.1.55" evidence="3"/>
<comment type="catalytic activity">
    <reaction evidence="1">
        <text>Hydrolysis of terminal non-reducing alpha-L-arabinofuranoside residues in alpha-L-arabinosides.</text>
        <dbReference type="EC" id="3.2.1.55"/>
    </reaction>
</comment>
<dbReference type="AlphaFoldDB" id="A0A5M6CVN7"/>
<name>A0A5M6CVN7_9BACT</name>